<keyword evidence="6 7" id="KW-0472">Membrane</keyword>
<dbReference type="GO" id="GO:0030026">
    <property type="term" value="P:intracellular manganese ion homeostasis"/>
    <property type="evidence" value="ECO:0007669"/>
    <property type="project" value="EnsemblFungi"/>
</dbReference>
<comment type="similarity">
    <text evidence="7">Belongs to the PGAP3 family.</text>
</comment>
<evidence type="ECO:0000256" key="6">
    <source>
        <dbReference type="ARBA" id="ARBA00023136"/>
    </source>
</evidence>
<feature type="chain" id="PRO_5016478566" description="Post-GPI attachment to proteins factor 3" evidence="7">
    <location>
        <begin position="32"/>
        <end position="337"/>
    </location>
</feature>
<feature type="transmembrane region" description="Helical" evidence="7">
    <location>
        <begin position="150"/>
        <end position="169"/>
    </location>
</feature>
<keyword evidence="7" id="KW-0256">Endoplasmic reticulum</keyword>
<comment type="caution">
    <text evidence="8">The sequence shown here is derived from an EMBL/GenBank/DDBJ whole genome shotgun (WGS) entry which is preliminary data.</text>
</comment>
<comment type="subcellular location">
    <subcellularLocation>
        <location evidence="1">Endomembrane system</location>
        <topology evidence="1">Multi-pass membrane protein</topology>
    </subcellularLocation>
    <subcellularLocation>
        <location evidence="7">Endoplasmic reticulum membrane</location>
        <topology evidence="7">Multi-pass membrane protein</topology>
    </subcellularLocation>
</comment>
<dbReference type="STRING" id="100816.A0A175WAJ4"/>
<gene>
    <name evidence="8" type="ORF">MMYC01_202611</name>
</gene>
<feature type="transmembrane region" description="Helical" evidence="7">
    <location>
        <begin position="242"/>
        <end position="259"/>
    </location>
</feature>
<dbReference type="Pfam" id="PF04080">
    <property type="entry name" value="Per1"/>
    <property type="match status" value="1"/>
</dbReference>
<dbReference type="PANTHER" id="PTHR13148:SF0">
    <property type="entry name" value="POST-GPI ATTACHMENT TO PROTEINS FACTOR 3"/>
    <property type="match status" value="1"/>
</dbReference>
<dbReference type="OrthoDB" id="419770at2759"/>
<dbReference type="PANTHER" id="PTHR13148">
    <property type="entry name" value="PER1-RELATED"/>
    <property type="match status" value="1"/>
</dbReference>
<evidence type="ECO:0000256" key="4">
    <source>
        <dbReference type="ARBA" id="ARBA00022729"/>
    </source>
</evidence>
<dbReference type="EMBL" id="LCTW02000057">
    <property type="protein sequence ID" value="KXX80509.1"/>
    <property type="molecule type" value="Genomic_DNA"/>
</dbReference>
<comment type="function">
    <text evidence="7">Involved in the lipid remodeling steps of GPI-anchor maturation.</text>
</comment>
<dbReference type="GO" id="GO:0006506">
    <property type="term" value="P:GPI anchor biosynthetic process"/>
    <property type="evidence" value="ECO:0007669"/>
    <property type="project" value="UniProtKB-KW"/>
</dbReference>
<accession>A0A175WAJ4</accession>
<feature type="transmembrane region" description="Helical" evidence="7">
    <location>
        <begin position="181"/>
        <end position="200"/>
    </location>
</feature>
<dbReference type="InterPro" id="IPR007217">
    <property type="entry name" value="Per1-like"/>
</dbReference>
<keyword evidence="5 7" id="KW-1133">Transmembrane helix</keyword>
<evidence type="ECO:0000313" key="9">
    <source>
        <dbReference type="Proteomes" id="UP000078237"/>
    </source>
</evidence>
<protein>
    <recommendedName>
        <fullName evidence="7">Post-GPI attachment to proteins factor 3</fullName>
    </recommendedName>
</protein>
<keyword evidence="2 7" id="KW-0337">GPI-anchor biosynthesis</keyword>
<keyword evidence="9" id="KW-1185">Reference proteome</keyword>
<name>A0A175WAJ4_9PEZI</name>
<dbReference type="GO" id="GO:0000329">
    <property type="term" value="C:fungal-type vacuole membrane"/>
    <property type="evidence" value="ECO:0007669"/>
    <property type="project" value="EnsemblFungi"/>
</dbReference>
<evidence type="ECO:0000313" key="8">
    <source>
        <dbReference type="EMBL" id="KXX80509.1"/>
    </source>
</evidence>
<feature type="transmembrane region" description="Helical" evidence="7">
    <location>
        <begin position="271"/>
        <end position="291"/>
    </location>
</feature>
<evidence type="ECO:0000256" key="7">
    <source>
        <dbReference type="RuleBase" id="RU365066"/>
    </source>
</evidence>
<feature type="transmembrane region" description="Helical" evidence="7">
    <location>
        <begin position="117"/>
        <end position="138"/>
    </location>
</feature>
<feature type="signal peptide" evidence="7">
    <location>
        <begin position="1"/>
        <end position="31"/>
    </location>
</feature>
<reference evidence="8 9" key="1">
    <citation type="journal article" date="2016" name="Genome Announc.">
        <title>Genome Sequence of Madurella mycetomatis mm55, Isolated from a Human Mycetoma Case in Sudan.</title>
        <authorList>
            <person name="Smit S."/>
            <person name="Derks M.F."/>
            <person name="Bervoets S."/>
            <person name="Fahal A."/>
            <person name="van Leeuwen W."/>
            <person name="van Belkum A."/>
            <person name="van de Sande W.W."/>
        </authorList>
    </citation>
    <scope>NUCLEOTIDE SEQUENCE [LARGE SCALE GENOMIC DNA]</scope>
    <source>
        <strain evidence="9">mm55</strain>
    </source>
</reference>
<evidence type="ECO:0000256" key="2">
    <source>
        <dbReference type="ARBA" id="ARBA00022502"/>
    </source>
</evidence>
<feature type="transmembrane region" description="Helical" evidence="7">
    <location>
        <begin position="212"/>
        <end position="230"/>
    </location>
</feature>
<evidence type="ECO:0000256" key="3">
    <source>
        <dbReference type="ARBA" id="ARBA00022692"/>
    </source>
</evidence>
<evidence type="ECO:0000256" key="5">
    <source>
        <dbReference type="ARBA" id="ARBA00022989"/>
    </source>
</evidence>
<dbReference type="Proteomes" id="UP000078237">
    <property type="component" value="Unassembled WGS sequence"/>
</dbReference>
<sequence>MLSFSRERRGHTALLQLLLFAGLLLAGPAAASIGDRLPEFQNCVEICKQENCGPDAAHQTPIPLHRRLLLWTCPQECDYTCQHIITARRQSLSPPEPVVQFHGKWPFRRVLGMQEPFSVLFSLGNLAAHYYGLHACVLPHIPASYPLRPFYVALARVGMAAWLFSAVFHTRDFAVTEQLDYFAAGASVLYGMYYTVVRVFRLERPVPRTRSLLRLWTAVCLALYAAHVAYLKLWRWDYTYNMAANVACGVVQHVLWSWFSWDRYRKSGKAWAMWPGLVVAWVLAAMSLELLDFAPLWESIDAHSLWHLGTIAPAVLWYNFLVKDAQDDIAASARLKA</sequence>
<dbReference type="GO" id="GO:0016788">
    <property type="term" value="F:hydrolase activity, acting on ester bonds"/>
    <property type="evidence" value="ECO:0007669"/>
    <property type="project" value="TreeGrafter"/>
</dbReference>
<dbReference type="VEuPathDB" id="FungiDB:MMYC01_202611"/>
<feature type="transmembrane region" description="Helical" evidence="7">
    <location>
        <begin position="303"/>
        <end position="322"/>
    </location>
</feature>
<evidence type="ECO:0000256" key="1">
    <source>
        <dbReference type="ARBA" id="ARBA00004127"/>
    </source>
</evidence>
<dbReference type="GO" id="GO:0005789">
    <property type="term" value="C:endoplasmic reticulum membrane"/>
    <property type="evidence" value="ECO:0007669"/>
    <property type="project" value="UniProtKB-SubCell"/>
</dbReference>
<dbReference type="AlphaFoldDB" id="A0A175WAJ4"/>
<proteinExistence type="inferred from homology"/>
<keyword evidence="3 7" id="KW-0812">Transmembrane</keyword>
<keyword evidence="4 7" id="KW-0732">Signal</keyword>
<organism evidence="8 9">
    <name type="scientific">Madurella mycetomatis</name>
    <dbReference type="NCBI Taxonomy" id="100816"/>
    <lineage>
        <taxon>Eukaryota</taxon>
        <taxon>Fungi</taxon>
        <taxon>Dikarya</taxon>
        <taxon>Ascomycota</taxon>
        <taxon>Pezizomycotina</taxon>
        <taxon>Sordariomycetes</taxon>
        <taxon>Sordariomycetidae</taxon>
        <taxon>Sordariales</taxon>
        <taxon>Sordariales incertae sedis</taxon>
        <taxon>Madurella</taxon>
    </lineage>
</organism>